<dbReference type="PANTHER" id="PTHR14781:SF0">
    <property type="entry name" value="INTRAFLAGELLAR TRANSPORT PROTEIN 56"/>
    <property type="match status" value="1"/>
</dbReference>
<dbReference type="PANTHER" id="PTHR14781">
    <property type="entry name" value="INTRAFLAGELLAR TRANSPORT PROTEIN 56"/>
    <property type="match status" value="1"/>
</dbReference>
<accession>A0AAW1R7F1</accession>
<keyword evidence="3" id="KW-0677">Repeat</keyword>
<comment type="similarity">
    <text evidence="2">Belongs to the IFT56 family.</text>
</comment>
<dbReference type="InterPro" id="IPR030511">
    <property type="entry name" value="TTC26"/>
</dbReference>
<dbReference type="GO" id="GO:0120170">
    <property type="term" value="F:intraciliary transport particle B binding"/>
    <property type="evidence" value="ECO:0007669"/>
    <property type="project" value="TreeGrafter"/>
</dbReference>
<gene>
    <name evidence="7" type="ORF">WJX72_007804</name>
</gene>
<evidence type="ECO:0000256" key="3">
    <source>
        <dbReference type="ARBA" id="ARBA00022737"/>
    </source>
</evidence>
<dbReference type="GO" id="GO:0036064">
    <property type="term" value="C:ciliary basal body"/>
    <property type="evidence" value="ECO:0007669"/>
    <property type="project" value="TreeGrafter"/>
</dbReference>
<keyword evidence="5" id="KW-0966">Cell projection</keyword>
<evidence type="ECO:0000256" key="5">
    <source>
        <dbReference type="ARBA" id="ARBA00023273"/>
    </source>
</evidence>
<dbReference type="InterPro" id="IPR011990">
    <property type="entry name" value="TPR-like_helical_dom_sf"/>
</dbReference>
<dbReference type="GO" id="GO:0097546">
    <property type="term" value="C:ciliary base"/>
    <property type="evidence" value="ECO:0007669"/>
    <property type="project" value="TreeGrafter"/>
</dbReference>
<keyword evidence="8" id="KW-1185">Reference proteome</keyword>
<evidence type="ECO:0008006" key="9">
    <source>
        <dbReference type="Google" id="ProtNLM"/>
    </source>
</evidence>
<evidence type="ECO:0000313" key="7">
    <source>
        <dbReference type="EMBL" id="KAK9829771.1"/>
    </source>
</evidence>
<dbReference type="Pfam" id="PF13432">
    <property type="entry name" value="TPR_16"/>
    <property type="match status" value="1"/>
</dbReference>
<feature type="region of interest" description="Disordered" evidence="6">
    <location>
        <begin position="1"/>
        <end position="21"/>
    </location>
</feature>
<comment type="caution">
    <text evidence="7">The sequence shown here is derived from an EMBL/GenBank/DDBJ whole genome shotgun (WGS) entry which is preliminary data.</text>
</comment>
<reference evidence="7 8" key="1">
    <citation type="journal article" date="2024" name="Nat. Commun.">
        <title>Phylogenomics reveals the evolutionary origins of lichenization in chlorophyte algae.</title>
        <authorList>
            <person name="Puginier C."/>
            <person name="Libourel C."/>
            <person name="Otte J."/>
            <person name="Skaloud P."/>
            <person name="Haon M."/>
            <person name="Grisel S."/>
            <person name="Petersen M."/>
            <person name="Berrin J.G."/>
            <person name="Delaux P.M."/>
            <person name="Dal Grande F."/>
            <person name="Keller J."/>
        </authorList>
    </citation>
    <scope>NUCLEOTIDE SEQUENCE [LARGE SCALE GENOMIC DNA]</scope>
    <source>
        <strain evidence="7 8">SAG 2043</strain>
    </source>
</reference>
<dbReference type="GO" id="GO:0035735">
    <property type="term" value="P:intraciliary transport involved in cilium assembly"/>
    <property type="evidence" value="ECO:0007669"/>
    <property type="project" value="TreeGrafter"/>
</dbReference>
<dbReference type="Gene3D" id="1.25.40.10">
    <property type="entry name" value="Tetratricopeptide repeat domain"/>
    <property type="match status" value="3"/>
</dbReference>
<proteinExistence type="inferred from homology"/>
<dbReference type="GO" id="GO:0030992">
    <property type="term" value="C:intraciliary transport particle B"/>
    <property type="evidence" value="ECO:0007669"/>
    <property type="project" value="TreeGrafter"/>
</dbReference>
<dbReference type="AlphaFoldDB" id="A0AAW1R7F1"/>
<keyword evidence="4" id="KW-0802">TPR repeat</keyword>
<dbReference type="GO" id="GO:0035720">
    <property type="term" value="P:intraciliary anterograde transport"/>
    <property type="evidence" value="ECO:0007669"/>
    <property type="project" value="TreeGrafter"/>
</dbReference>
<sequence length="550" mass="62250">MILSKSRVQASKAVDQGANKSKNRVPDLETFLEKRDYAGAIALLNFKRRTAERDPKTLEWLAYAYYHFGEHDKALKIYKELLQDEDPDPLHYCYGAACLYYMGLHSKAEQMALEGPKCALQTRLLFHCAHKLGDETKLMHYHQQLTESDEDQLSLASMHFLRSHFQEAADVYKQALLEKQEYLALNVYIALCYSKLDFHDISVEMLDNYLASFPDSALAVNIKAAVLFKWNNAEAAEATLKSLEAHSSSYMDNDLVRHNSVVFRNGENALQVLLPLLDLAPEARLNLVIYHLRAGSLEEAFKLVKDLQPATPQEYIIKGVVHAAWGQQTDSAEHLKLAQQCFHLVGSSQSECDTIPGRQCMASCLFLQHQYDDVMVYLSSIKEHLKADNDFNWNLGLTLALTGNFSDAEDALLAIQQDGYRADSTYILWLARCLIMNGKPQSAWEMYMRMGTSDKSFNLLQLIANDCYKQGHFLFAAHAFDVLERLDPSADYWEGKQGACIGTLQLVIAGKEAPEALRDVVEMLETAAHQNAELILRAVQKWGLENGMRF</sequence>
<evidence type="ECO:0000256" key="2">
    <source>
        <dbReference type="ARBA" id="ARBA00007834"/>
    </source>
</evidence>
<dbReference type="SUPFAM" id="SSF48452">
    <property type="entry name" value="TPR-like"/>
    <property type="match status" value="3"/>
</dbReference>
<evidence type="ECO:0000256" key="1">
    <source>
        <dbReference type="ARBA" id="ARBA00004138"/>
    </source>
</evidence>
<protein>
    <recommendedName>
        <fullName evidence="9">Tetratricopeptide repeat protein 26</fullName>
    </recommendedName>
</protein>
<comment type="subcellular location">
    <subcellularLocation>
        <location evidence="1">Cell projection</location>
        <location evidence="1">Cilium</location>
    </subcellularLocation>
</comment>
<name>A0AAW1R7F1_9CHLO</name>
<organism evidence="7 8">
    <name type="scientific">[Myrmecia] bisecta</name>
    <dbReference type="NCBI Taxonomy" id="41462"/>
    <lineage>
        <taxon>Eukaryota</taxon>
        <taxon>Viridiplantae</taxon>
        <taxon>Chlorophyta</taxon>
        <taxon>core chlorophytes</taxon>
        <taxon>Trebouxiophyceae</taxon>
        <taxon>Trebouxiales</taxon>
        <taxon>Trebouxiaceae</taxon>
        <taxon>Myrmecia</taxon>
    </lineage>
</organism>
<dbReference type="EMBL" id="JALJOR010000001">
    <property type="protein sequence ID" value="KAK9829771.1"/>
    <property type="molecule type" value="Genomic_DNA"/>
</dbReference>
<evidence type="ECO:0000256" key="6">
    <source>
        <dbReference type="SAM" id="MobiDB-lite"/>
    </source>
</evidence>
<evidence type="ECO:0000256" key="4">
    <source>
        <dbReference type="ARBA" id="ARBA00022803"/>
    </source>
</evidence>
<evidence type="ECO:0000313" key="8">
    <source>
        <dbReference type="Proteomes" id="UP001489004"/>
    </source>
</evidence>
<dbReference type="Proteomes" id="UP001489004">
    <property type="component" value="Unassembled WGS sequence"/>
</dbReference>